<evidence type="ECO:0000256" key="1">
    <source>
        <dbReference type="SAM" id="MobiDB-lite"/>
    </source>
</evidence>
<dbReference type="VEuPathDB" id="TriTrypDB:Lsey_0451_0010"/>
<dbReference type="EMBL" id="LJSK01000451">
    <property type="protein sequence ID" value="KPI83046.1"/>
    <property type="molecule type" value="Genomic_DNA"/>
</dbReference>
<dbReference type="AlphaFoldDB" id="A0A0N0P2K1"/>
<feature type="region of interest" description="Disordered" evidence="1">
    <location>
        <begin position="385"/>
        <end position="410"/>
    </location>
</feature>
<organism evidence="2 3">
    <name type="scientific">Leptomonas seymouri</name>
    <dbReference type="NCBI Taxonomy" id="5684"/>
    <lineage>
        <taxon>Eukaryota</taxon>
        <taxon>Discoba</taxon>
        <taxon>Euglenozoa</taxon>
        <taxon>Kinetoplastea</taxon>
        <taxon>Metakinetoplastina</taxon>
        <taxon>Trypanosomatida</taxon>
        <taxon>Trypanosomatidae</taxon>
        <taxon>Leishmaniinae</taxon>
        <taxon>Leptomonas</taxon>
    </lineage>
</organism>
<dbReference type="PANTHER" id="PTHR39444:SF3">
    <property type="entry name" value="SITE-SPECIFIC DNA-METHYLTRANSFERASE (ADENINE-SPECIFIC)"/>
    <property type="match status" value="1"/>
</dbReference>
<accession>A0A0N0P2K1</accession>
<gene>
    <name evidence="2" type="ORF">ABL78_7932</name>
</gene>
<evidence type="ECO:0000313" key="3">
    <source>
        <dbReference type="Proteomes" id="UP000038009"/>
    </source>
</evidence>
<feature type="region of interest" description="Disordered" evidence="1">
    <location>
        <begin position="1"/>
        <end position="130"/>
    </location>
</feature>
<dbReference type="GO" id="GO:0032259">
    <property type="term" value="P:methylation"/>
    <property type="evidence" value="ECO:0007669"/>
    <property type="project" value="InterPro"/>
</dbReference>
<feature type="compositionally biased region" description="Basic residues" evidence="1">
    <location>
        <begin position="14"/>
        <end position="24"/>
    </location>
</feature>
<dbReference type="GO" id="GO:0003676">
    <property type="term" value="F:nucleic acid binding"/>
    <property type="evidence" value="ECO:0007669"/>
    <property type="project" value="InterPro"/>
</dbReference>
<comment type="caution">
    <text evidence="2">The sequence shown here is derived from an EMBL/GenBank/DDBJ whole genome shotgun (WGS) entry which is preliminary data.</text>
</comment>
<dbReference type="Proteomes" id="UP000038009">
    <property type="component" value="Unassembled WGS sequence"/>
</dbReference>
<name>A0A0N0P2K1_LEPSE</name>
<sequence length="458" mass="49147">MGSSHSPVPASGRGRTHAKRQKRHAGSDRDDPGAMPLQRRSRSEAARRHSPTFHPQTDPRTSGDGHPSGLLHGSQRHPVSTTSTSSSYHPREADKHSSSPPLDSSTLLPLSKAGRPSPAVPQPTSRLHHPFKANFNDHFETSTEALQDVLPFVNELRQLLRPSTPERLTLYDPYYCSGAIVKAWRALGVQHILHENRDFYADIAQNTIPGPYDVLVTNPPFSEDHIWRLLDFLVAQRPLKPWAFVAPDYIASKPQYKAWVRNHFTPTSTVPSPGPAGAVKGALRRPPPPIPSIESILPPLPEEAVGTAASGAGAGDDVPLCAAAAPAVASVGPEPFYIVPRARYDYEHPLGVGHDHSHFKSMWYVWAGRHTSEVLRGVTVALSGRGRNAAPSRASSSSLSSAAGGGDGGGAGGAPVTVVNGYQALVEGHHVAATDRRLNPERLQRAAAAPARGGRGRR</sequence>
<feature type="compositionally biased region" description="Basic and acidic residues" evidence="1">
    <location>
        <begin position="432"/>
        <end position="444"/>
    </location>
</feature>
<feature type="compositionally biased region" description="Polar residues" evidence="1">
    <location>
        <begin position="77"/>
        <end position="88"/>
    </location>
</feature>
<feature type="compositionally biased region" description="Low complexity" evidence="1">
    <location>
        <begin position="385"/>
        <end position="402"/>
    </location>
</feature>
<feature type="compositionally biased region" description="Low complexity" evidence="1">
    <location>
        <begin position="98"/>
        <end position="111"/>
    </location>
</feature>
<feature type="region of interest" description="Disordered" evidence="1">
    <location>
        <begin position="432"/>
        <end position="458"/>
    </location>
</feature>
<reference evidence="2 3" key="1">
    <citation type="journal article" date="2015" name="PLoS Pathog.">
        <title>Leptomonas seymouri: Adaptations to the Dixenous Life Cycle Analyzed by Genome Sequencing, Transcriptome Profiling and Co-infection with Leishmania donovani.</title>
        <authorList>
            <person name="Kraeva N."/>
            <person name="Butenko A."/>
            <person name="Hlavacova J."/>
            <person name="Kostygov A."/>
            <person name="Myskova J."/>
            <person name="Grybchuk D."/>
            <person name="Lestinova T."/>
            <person name="Votypka J."/>
            <person name="Volf P."/>
            <person name="Opperdoes F."/>
            <person name="Flegontov P."/>
            <person name="Lukes J."/>
            <person name="Yurchenko V."/>
        </authorList>
    </citation>
    <scope>NUCLEOTIDE SEQUENCE [LARGE SCALE GENOMIC DNA]</scope>
    <source>
        <strain evidence="2 3">ATCC 30220</strain>
    </source>
</reference>
<dbReference type="InterPro" id="IPR002052">
    <property type="entry name" value="DNA_methylase_N6_adenine_CS"/>
</dbReference>
<dbReference type="PROSITE" id="PS00092">
    <property type="entry name" value="N6_MTASE"/>
    <property type="match status" value="1"/>
</dbReference>
<dbReference type="GO" id="GO:0008168">
    <property type="term" value="F:methyltransferase activity"/>
    <property type="evidence" value="ECO:0007669"/>
    <property type="project" value="InterPro"/>
</dbReference>
<evidence type="ECO:0000313" key="2">
    <source>
        <dbReference type="EMBL" id="KPI83046.1"/>
    </source>
</evidence>
<dbReference type="OrthoDB" id="203687at2759"/>
<proteinExistence type="predicted"/>
<keyword evidence="3" id="KW-1185">Reference proteome</keyword>
<dbReference type="OMA" id="SEDHIWR"/>
<dbReference type="PANTHER" id="PTHR39444">
    <property type="entry name" value="SITE-SPECIFIC DNA-METHYLTRANSFERASE (ADENINE-SPECIFIC)"/>
    <property type="match status" value="1"/>
</dbReference>
<protein>
    <submittedName>
        <fullName evidence="2">Uncharacterized protein</fullName>
    </submittedName>
</protein>